<keyword evidence="2 6" id="KW-0378">Hydrolase</keyword>
<accession>A0AAE3G8W1</accession>
<dbReference type="SUPFAM" id="SSF55811">
    <property type="entry name" value="Nudix"/>
    <property type="match status" value="2"/>
</dbReference>
<dbReference type="Pfam" id="PF00293">
    <property type="entry name" value="NUDIX"/>
    <property type="match status" value="1"/>
</dbReference>
<comment type="catalytic activity">
    <reaction evidence="6">
        <text>NAD(+) + H2O = beta-nicotinamide D-ribonucleotide + AMP + 2 H(+)</text>
        <dbReference type="Rhea" id="RHEA:11800"/>
        <dbReference type="ChEBI" id="CHEBI:14649"/>
        <dbReference type="ChEBI" id="CHEBI:15377"/>
        <dbReference type="ChEBI" id="CHEBI:15378"/>
        <dbReference type="ChEBI" id="CHEBI:57540"/>
        <dbReference type="ChEBI" id="CHEBI:456215"/>
        <dbReference type="EC" id="3.6.1.22"/>
    </reaction>
</comment>
<keyword evidence="3 6" id="KW-0460">Magnesium</keyword>
<comment type="cofactor">
    <cofactor evidence="6">
        <name>Mg(2+)</name>
        <dbReference type="ChEBI" id="CHEBI:18420"/>
    </cofactor>
    <cofactor evidence="6">
        <name>Mn(2+)</name>
        <dbReference type="ChEBI" id="CHEBI:29035"/>
    </cofactor>
    <text evidence="6">Divalent metal cations. Mg(2+) or Mn(2+).</text>
</comment>
<dbReference type="InterPro" id="IPR015797">
    <property type="entry name" value="NUDIX_hydrolase-like_dom_sf"/>
</dbReference>
<dbReference type="AlphaFoldDB" id="A0AAE3G8W1"/>
<evidence type="ECO:0000256" key="6">
    <source>
        <dbReference type="HAMAP-Rule" id="MF_00297"/>
    </source>
</evidence>
<dbReference type="EC" id="3.6.1.22" evidence="6"/>
<dbReference type="PANTHER" id="PTHR11383">
    <property type="entry name" value="NUCLEOSIDE DIPHOSPHATE-LINKED MOIETY X MOTIF 13"/>
    <property type="match status" value="1"/>
</dbReference>
<feature type="short sequence motif" description="Nudix box" evidence="6">
    <location>
        <begin position="183"/>
        <end position="204"/>
    </location>
</feature>
<organism evidence="8 9">
    <name type="scientific">Natronocella acetinitrilica</name>
    <dbReference type="NCBI Taxonomy" id="414046"/>
    <lineage>
        <taxon>Bacteria</taxon>
        <taxon>Pseudomonadati</taxon>
        <taxon>Pseudomonadota</taxon>
        <taxon>Gammaproteobacteria</taxon>
        <taxon>Chromatiales</taxon>
        <taxon>Ectothiorhodospiraceae</taxon>
        <taxon>Natronocella</taxon>
    </lineage>
</organism>
<keyword evidence="4 6" id="KW-0520">NAD</keyword>
<comment type="caution">
    <text evidence="6">Lacks conserved residue(s) required for the propagation of feature annotation.</text>
</comment>
<evidence type="ECO:0000256" key="3">
    <source>
        <dbReference type="ARBA" id="ARBA00022842"/>
    </source>
</evidence>
<dbReference type="PROSITE" id="PS51462">
    <property type="entry name" value="NUDIX"/>
    <property type="match status" value="1"/>
</dbReference>
<dbReference type="Pfam" id="PF09296">
    <property type="entry name" value="NUDIX-like"/>
    <property type="match status" value="1"/>
</dbReference>
<dbReference type="Gene3D" id="3.90.79.20">
    <property type="match status" value="1"/>
</dbReference>
<keyword evidence="9" id="KW-1185">Reference proteome</keyword>
<feature type="binding site" evidence="6">
    <location>
        <begin position="216"/>
        <end position="223"/>
    </location>
    <ligand>
        <name>substrate</name>
    </ligand>
</feature>
<feature type="domain" description="Nudix hydrolase" evidence="7">
    <location>
        <begin position="150"/>
        <end position="278"/>
    </location>
</feature>
<dbReference type="InterPro" id="IPR049734">
    <property type="entry name" value="NudC-like_C"/>
</dbReference>
<feature type="binding site" evidence="6">
    <location>
        <position position="265"/>
    </location>
    <ligand>
        <name>substrate</name>
    </ligand>
</feature>
<dbReference type="Gene3D" id="3.90.79.10">
    <property type="entry name" value="Nucleoside Triphosphate Pyrophosphohydrolase"/>
    <property type="match status" value="1"/>
</dbReference>
<feature type="binding site" evidence="6">
    <location>
        <position position="92"/>
    </location>
    <ligand>
        <name>substrate</name>
    </ligand>
</feature>
<feature type="binding site" evidence="6">
    <location>
        <position position="182"/>
    </location>
    <ligand>
        <name>a divalent metal cation</name>
        <dbReference type="ChEBI" id="CHEBI:60240"/>
        <label>1</label>
    </ligand>
</feature>
<feature type="binding site" evidence="6">
    <location>
        <position position="140"/>
    </location>
    <ligand>
        <name>Zn(2+)</name>
        <dbReference type="ChEBI" id="CHEBI:29105"/>
    </ligand>
</feature>
<dbReference type="PROSITE" id="PS00893">
    <property type="entry name" value="NUDIX_BOX"/>
    <property type="match status" value="1"/>
</dbReference>
<comment type="catalytic activity">
    <reaction evidence="6">
        <text>NADH + H2O = reduced beta-nicotinamide D-ribonucleotide + AMP + 2 H(+)</text>
        <dbReference type="Rhea" id="RHEA:48868"/>
        <dbReference type="ChEBI" id="CHEBI:15377"/>
        <dbReference type="ChEBI" id="CHEBI:15378"/>
        <dbReference type="ChEBI" id="CHEBI:57945"/>
        <dbReference type="ChEBI" id="CHEBI:90832"/>
        <dbReference type="ChEBI" id="CHEBI:456215"/>
        <dbReference type="EC" id="3.6.1.22"/>
    </reaction>
</comment>
<feature type="binding site" evidence="6">
    <location>
        <position position="125"/>
    </location>
    <ligand>
        <name>Zn(2+)</name>
        <dbReference type="ChEBI" id="CHEBI:29105"/>
    </ligand>
</feature>
<dbReference type="InterPro" id="IPR020084">
    <property type="entry name" value="NUDIX_hydrolase_CS"/>
</dbReference>
<dbReference type="InterPro" id="IPR015375">
    <property type="entry name" value="NADH_PPase-like_N"/>
</dbReference>
<feature type="binding site" evidence="6">
    <location>
        <position position="202"/>
    </location>
    <ligand>
        <name>a divalent metal cation</name>
        <dbReference type="ChEBI" id="CHEBI:60240"/>
        <label>3</label>
    </ligand>
</feature>
<dbReference type="Proteomes" id="UP001205843">
    <property type="component" value="Unassembled WGS sequence"/>
</dbReference>
<evidence type="ECO:0000313" key="9">
    <source>
        <dbReference type="Proteomes" id="UP001205843"/>
    </source>
</evidence>
<dbReference type="Pfam" id="PF09297">
    <property type="entry name" value="Zn_ribbon_NUD"/>
    <property type="match status" value="1"/>
</dbReference>
<dbReference type="RefSeq" id="WP_253480347.1">
    <property type="nucleotide sequence ID" value="NZ_JALJXV010000007.1"/>
</dbReference>
<comment type="similarity">
    <text evidence="6">Belongs to the Nudix hydrolase family. NudC subfamily.</text>
</comment>
<name>A0AAE3G8W1_9GAMM</name>
<dbReference type="EMBL" id="JALJXV010000007">
    <property type="protein sequence ID" value="MCP1675957.1"/>
    <property type="molecule type" value="Genomic_DNA"/>
</dbReference>
<feature type="binding site" evidence="6">
    <location>
        <position position="243"/>
    </location>
    <ligand>
        <name>a divalent metal cation</name>
        <dbReference type="ChEBI" id="CHEBI:60240"/>
        <label>1</label>
    </ligand>
</feature>
<feature type="binding site" evidence="6">
    <location>
        <position position="122"/>
    </location>
    <ligand>
        <name>Zn(2+)</name>
        <dbReference type="ChEBI" id="CHEBI:29105"/>
    </ligand>
</feature>
<sequence>MIDNPFDFNGDFRPGVAAGRHGEGLWFLFSGTRLLVEQGSHGVSVLRRPPPGTQMPGYESHFLGTLGGMPCFAAEAVPDLQPSGALECVGLRGLYGRVDHDLFLLAGRAFQILQWDRSHRYCGACGEPTQRHAEQRARICQRCNTAQYPRLTPAMMALVTRGSELLLARSPRFPEGMYSALAGFVEPGESLEACVHREVQEEVGIQVCNLRYFASQSWPFPHSLMVAYVADYADGEIRVDDDEIVDAAWFSPAKLPAIPGELSIAGHLIRAVARQLAKR</sequence>
<feature type="binding site" evidence="6">
    <location>
        <position position="202"/>
    </location>
    <ligand>
        <name>a divalent metal cation</name>
        <dbReference type="ChEBI" id="CHEBI:60240"/>
        <label>1</label>
    </ligand>
</feature>
<proteinExistence type="inferred from homology"/>
<dbReference type="NCBIfam" id="NF001299">
    <property type="entry name" value="PRK00241.1"/>
    <property type="match status" value="1"/>
</dbReference>
<evidence type="ECO:0000259" key="7">
    <source>
        <dbReference type="PROSITE" id="PS51462"/>
    </source>
</evidence>
<dbReference type="GO" id="GO:0008270">
    <property type="term" value="F:zinc ion binding"/>
    <property type="evidence" value="ECO:0007669"/>
    <property type="project" value="UniProtKB-UniRule"/>
</dbReference>
<evidence type="ECO:0000313" key="8">
    <source>
        <dbReference type="EMBL" id="MCP1675957.1"/>
    </source>
</evidence>
<keyword evidence="5 6" id="KW-0464">Manganese</keyword>
<evidence type="ECO:0000256" key="1">
    <source>
        <dbReference type="ARBA" id="ARBA00022723"/>
    </source>
</evidence>
<dbReference type="GO" id="GO:0030145">
    <property type="term" value="F:manganese ion binding"/>
    <property type="evidence" value="ECO:0007669"/>
    <property type="project" value="UniProtKB-UniRule"/>
</dbReference>
<keyword evidence="6" id="KW-0862">Zinc</keyword>
<evidence type="ECO:0000256" key="2">
    <source>
        <dbReference type="ARBA" id="ARBA00022801"/>
    </source>
</evidence>
<reference evidence="8" key="1">
    <citation type="submission" date="2022-03" db="EMBL/GenBank/DDBJ databases">
        <title>Genomic Encyclopedia of Type Strains, Phase III (KMG-III): the genomes of soil and plant-associated and newly described type strains.</title>
        <authorList>
            <person name="Whitman W."/>
        </authorList>
    </citation>
    <scope>NUCLEOTIDE SEQUENCE</scope>
    <source>
        <strain evidence="8">ANL 6-2</strain>
    </source>
</reference>
<dbReference type="InterPro" id="IPR015376">
    <property type="entry name" value="Znr_NADH_PPase"/>
</dbReference>
<feature type="binding site" evidence="6">
    <location>
        <position position="148"/>
    </location>
    <ligand>
        <name>substrate</name>
    </ligand>
</feature>
<keyword evidence="1 6" id="KW-0479">Metal-binding</keyword>
<comment type="subunit">
    <text evidence="6">Homodimer.</text>
</comment>
<dbReference type="InterPro" id="IPR000086">
    <property type="entry name" value="NUDIX_hydrolase_dom"/>
</dbReference>
<comment type="cofactor">
    <cofactor evidence="6">
        <name>Zn(2+)</name>
        <dbReference type="ChEBI" id="CHEBI:29105"/>
    </cofactor>
    <text evidence="6">Binds 1 zinc ion per subunit.</text>
</comment>
<dbReference type="CDD" id="cd03429">
    <property type="entry name" value="NUDIX_NADH_pyrophosphatase_Nudt13"/>
    <property type="match status" value="1"/>
</dbReference>
<evidence type="ECO:0000256" key="4">
    <source>
        <dbReference type="ARBA" id="ARBA00023027"/>
    </source>
</evidence>
<dbReference type="GO" id="GO:0000287">
    <property type="term" value="F:magnesium ion binding"/>
    <property type="evidence" value="ECO:0007669"/>
    <property type="project" value="UniProtKB-UniRule"/>
</dbReference>
<dbReference type="EC" id="3.6.1.-" evidence="6"/>
<feature type="binding site" evidence="6">
    <location>
        <position position="243"/>
    </location>
    <ligand>
        <name>a divalent metal cation</name>
        <dbReference type="ChEBI" id="CHEBI:60240"/>
        <label>3</label>
    </ligand>
</feature>
<dbReference type="GO" id="GO:0000210">
    <property type="term" value="F:NAD+ diphosphatase activity"/>
    <property type="evidence" value="ECO:0007669"/>
    <property type="project" value="UniProtKB-UniRule"/>
</dbReference>
<gene>
    <name evidence="6" type="primary">nudC</name>
    <name evidence="8" type="ORF">J2T57_003112</name>
</gene>
<protein>
    <recommendedName>
        <fullName evidence="6">NAD-capped RNA hydrolase NudC</fullName>
        <shortName evidence="6">DeNADding enzyme NudC</shortName>
        <ecNumber evidence="6">3.6.1.-</ecNumber>
    </recommendedName>
    <alternativeName>
        <fullName evidence="6">NADH pyrophosphatase</fullName>
        <ecNumber evidence="6">3.6.1.22</ecNumber>
    </alternativeName>
</protein>
<comment type="function">
    <text evidence="6">mRNA decapping enzyme that specifically removes the nicotinamide adenine dinucleotide (NAD) cap from a subset of mRNAs by hydrolyzing the diphosphate linkage to produce nicotinamide mononucleotide (NMN) and 5' monophosphate mRNA. The NAD-cap is present at the 5'-end of some mRNAs and stabilizes RNA against 5'-processing. Has preference for mRNAs with a 5'-end purine. Catalyzes the hydrolysis of a broad range of dinucleotide pyrophosphates.</text>
</comment>
<dbReference type="PANTHER" id="PTHR11383:SF3">
    <property type="entry name" value="NAD(P)H PYROPHOSPHATASE NUDT13, MITOCHONDRIAL"/>
    <property type="match status" value="1"/>
</dbReference>
<dbReference type="HAMAP" id="MF_00297">
    <property type="entry name" value="Nudix_NudC"/>
    <property type="match status" value="1"/>
</dbReference>
<feature type="binding site" evidence="6">
    <location>
        <position position="198"/>
    </location>
    <ligand>
        <name>a divalent metal cation</name>
        <dbReference type="ChEBI" id="CHEBI:60240"/>
        <label>2</label>
    </ligand>
</feature>
<evidence type="ECO:0000256" key="5">
    <source>
        <dbReference type="ARBA" id="ARBA00023211"/>
    </source>
</evidence>
<comment type="caution">
    <text evidence="8">The sequence shown here is derived from an EMBL/GenBank/DDBJ whole genome shotgun (WGS) entry which is preliminary data.</text>
</comment>
<feature type="binding site" evidence="6">
    <location>
        <position position="143"/>
    </location>
    <ligand>
        <name>Zn(2+)</name>
        <dbReference type="ChEBI" id="CHEBI:29105"/>
    </ligand>
</feature>
<feature type="binding site" evidence="6">
    <location>
        <position position="198"/>
    </location>
    <ligand>
        <name>a divalent metal cation</name>
        <dbReference type="ChEBI" id="CHEBI:60240"/>
        <label>3</label>
    </ligand>
</feature>
<dbReference type="InterPro" id="IPR022925">
    <property type="entry name" value="RNA_Hydrolase_NudC"/>
</dbReference>
<comment type="catalytic activity">
    <reaction evidence="6">
        <text>a 5'-end NAD(+)-phospho-ribonucleoside in mRNA + H2O = a 5'-end phospho-adenosine-phospho-ribonucleoside in mRNA + beta-nicotinamide D-ribonucleotide + 2 H(+)</text>
        <dbReference type="Rhea" id="RHEA:60876"/>
        <dbReference type="Rhea" id="RHEA-COMP:15698"/>
        <dbReference type="Rhea" id="RHEA-COMP:15719"/>
        <dbReference type="ChEBI" id="CHEBI:14649"/>
        <dbReference type="ChEBI" id="CHEBI:15377"/>
        <dbReference type="ChEBI" id="CHEBI:15378"/>
        <dbReference type="ChEBI" id="CHEBI:144029"/>
        <dbReference type="ChEBI" id="CHEBI:144051"/>
    </reaction>
</comment>